<feature type="non-terminal residue" evidence="5">
    <location>
        <position position="297"/>
    </location>
</feature>
<dbReference type="GO" id="GO:0005085">
    <property type="term" value="F:guanyl-nucleotide exchange factor activity"/>
    <property type="evidence" value="ECO:0007669"/>
    <property type="project" value="InterPro"/>
</dbReference>
<evidence type="ECO:0000256" key="3">
    <source>
        <dbReference type="SAM" id="MobiDB-lite"/>
    </source>
</evidence>
<accession>A0A0C9Y7C5</accession>
<dbReference type="InterPro" id="IPR000219">
    <property type="entry name" value="DH_dom"/>
</dbReference>
<proteinExistence type="predicted"/>
<evidence type="ECO:0000259" key="4">
    <source>
        <dbReference type="PROSITE" id="PS50010"/>
    </source>
</evidence>
<evidence type="ECO:0000256" key="1">
    <source>
        <dbReference type="ARBA" id="ARBA00004496"/>
    </source>
</evidence>
<dbReference type="SUPFAM" id="SSF48065">
    <property type="entry name" value="DBL homology domain (DH-domain)"/>
    <property type="match status" value="1"/>
</dbReference>
<sequence>MQTRHSRTRSWNAVECWKLLGYRQGHRRPQSSYPTGYGGSSIGDTFPRKRAPTHEPLSCARQRGFLQSQHWTSRRIQRLLGTNARLSPISEVLSTSVQATRLKATSDSSSTSRVGDAFERYETYRKMHGRQSLAANRMSASSFDTTSSLAFSSPPRSPAASLSPSLRDREQERGGENRMSHFPSFLGRHTCSSTPDIDRERKIPIISAFTRRCLIQQLPALETSWASLLDRTALEGIPAVERKRQEAIFELISTEADYVRDLQLIVELFYSRLVDTLEEESTSVIFCNIEDILLTNT</sequence>
<reference evidence="5 6" key="1">
    <citation type="submission" date="2014-04" db="EMBL/GenBank/DDBJ databases">
        <authorList>
            <consortium name="DOE Joint Genome Institute"/>
            <person name="Kuo A."/>
            <person name="Kohler A."/>
            <person name="Costa M.D."/>
            <person name="Nagy L.G."/>
            <person name="Floudas D."/>
            <person name="Copeland A."/>
            <person name="Barry K.W."/>
            <person name="Cichocki N."/>
            <person name="Veneault-Fourrey C."/>
            <person name="LaButti K."/>
            <person name="Lindquist E.A."/>
            <person name="Lipzen A."/>
            <person name="Lundell T."/>
            <person name="Morin E."/>
            <person name="Murat C."/>
            <person name="Sun H."/>
            <person name="Tunlid A."/>
            <person name="Henrissat B."/>
            <person name="Grigoriev I.V."/>
            <person name="Hibbett D.S."/>
            <person name="Martin F."/>
            <person name="Nordberg H.P."/>
            <person name="Cantor M.N."/>
            <person name="Hua S.X."/>
        </authorList>
    </citation>
    <scope>NUCLEOTIDE SEQUENCE [LARGE SCALE GENOMIC DNA]</scope>
    <source>
        <strain evidence="5 6">441</strain>
    </source>
</reference>
<feature type="compositionally biased region" description="Low complexity" evidence="3">
    <location>
        <begin position="147"/>
        <end position="165"/>
    </location>
</feature>
<dbReference type="Proteomes" id="UP000054018">
    <property type="component" value="Unassembled WGS sequence"/>
</dbReference>
<keyword evidence="2" id="KW-0963">Cytoplasm</keyword>
<name>A0A0C9Y7C5_9AGAM</name>
<dbReference type="OrthoDB" id="1716625at2759"/>
<dbReference type="HOGENOM" id="CLU_071980_0_0_1"/>
<protein>
    <recommendedName>
        <fullName evidence="4">DH domain-containing protein</fullName>
    </recommendedName>
</protein>
<dbReference type="GO" id="GO:0035025">
    <property type="term" value="P:positive regulation of Rho protein signal transduction"/>
    <property type="evidence" value="ECO:0007669"/>
    <property type="project" value="TreeGrafter"/>
</dbReference>
<evidence type="ECO:0000313" key="6">
    <source>
        <dbReference type="Proteomes" id="UP000054018"/>
    </source>
</evidence>
<dbReference type="STRING" id="765257.A0A0C9Y7C5"/>
<organism evidence="5 6">
    <name type="scientific">Pisolithus microcarpus 441</name>
    <dbReference type="NCBI Taxonomy" id="765257"/>
    <lineage>
        <taxon>Eukaryota</taxon>
        <taxon>Fungi</taxon>
        <taxon>Dikarya</taxon>
        <taxon>Basidiomycota</taxon>
        <taxon>Agaricomycotina</taxon>
        <taxon>Agaricomycetes</taxon>
        <taxon>Agaricomycetidae</taxon>
        <taxon>Boletales</taxon>
        <taxon>Sclerodermatineae</taxon>
        <taxon>Pisolithaceae</taxon>
        <taxon>Pisolithus</taxon>
    </lineage>
</organism>
<dbReference type="AlphaFoldDB" id="A0A0C9Y7C5"/>
<dbReference type="PROSITE" id="PS50010">
    <property type="entry name" value="DH_2"/>
    <property type="match status" value="1"/>
</dbReference>
<feature type="compositionally biased region" description="Basic and acidic residues" evidence="3">
    <location>
        <begin position="166"/>
        <end position="179"/>
    </location>
</feature>
<evidence type="ECO:0000313" key="5">
    <source>
        <dbReference type="EMBL" id="KIK20545.1"/>
    </source>
</evidence>
<gene>
    <name evidence="5" type="ORF">PISMIDRAFT_682239</name>
</gene>
<feature type="region of interest" description="Disordered" evidence="3">
    <location>
        <begin position="145"/>
        <end position="185"/>
    </location>
</feature>
<dbReference type="EMBL" id="KN833763">
    <property type="protein sequence ID" value="KIK20545.1"/>
    <property type="molecule type" value="Genomic_DNA"/>
</dbReference>
<dbReference type="InterPro" id="IPR051480">
    <property type="entry name" value="Endocytic_GEF_Adapter"/>
</dbReference>
<dbReference type="GO" id="GO:0005737">
    <property type="term" value="C:cytoplasm"/>
    <property type="evidence" value="ECO:0007669"/>
    <property type="project" value="UniProtKB-SubCell"/>
</dbReference>
<keyword evidence="6" id="KW-1185">Reference proteome</keyword>
<evidence type="ECO:0000256" key="2">
    <source>
        <dbReference type="ARBA" id="ARBA00022490"/>
    </source>
</evidence>
<dbReference type="PANTHER" id="PTHR46006">
    <property type="entry name" value="RHO GUANINE NUCLEOTIDE EXCHANGE FACTOR AT 64C, ISOFORM A"/>
    <property type="match status" value="1"/>
</dbReference>
<reference evidence="6" key="2">
    <citation type="submission" date="2015-01" db="EMBL/GenBank/DDBJ databases">
        <title>Evolutionary Origins and Diversification of the Mycorrhizal Mutualists.</title>
        <authorList>
            <consortium name="DOE Joint Genome Institute"/>
            <consortium name="Mycorrhizal Genomics Consortium"/>
            <person name="Kohler A."/>
            <person name="Kuo A."/>
            <person name="Nagy L.G."/>
            <person name="Floudas D."/>
            <person name="Copeland A."/>
            <person name="Barry K.W."/>
            <person name="Cichocki N."/>
            <person name="Veneault-Fourrey C."/>
            <person name="LaButti K."/>
            <person name="Lindquist E.A."/>
            <person name="Lipzen A."/>
            <person name="Lundell T."/>
            <person name="Morin E."/>
            <person name="Murat C."/>
            <person name="Riley R."/>
            <person name="Ohm R."/>
            <person name="Sun H."/>
            <person name="Tunlid A."/>
            <person name="Henrissat B."/>
            <person name="Grigoriev I.V."/>
            <person name="Hibbett D.S."/>
            <person name="Martin F."/>
        </authorList>
    </citation>
    <scope>NUCLEOTIDE SEQUENCE [LARGE SCALE GENOMIC DNA]</scope>
    <source>
        <strain evidence="6">441</strain>
    </source>
</reference>
<feature type="domain" description="DH" evidence="4">
    <location>
        <begin position="243"/>
        <end position="297"/>
    </location>
</feature>
<dbReference type="PANTHER" id="PTHR46006:SF6">
    <property type="entry name" value="INTERSECTIN-2 ISOFORM X1"/>
    <property type="match status" value="1"/>
</dbReference>
<comment type="subcellular location">
    <subcellularLocation>
        <location evidence="1">Cytoplasm</location>
    </subcellularLocation>
</comment>
<dbReference type="InterPro" id="IPR035899">
    <property type="entry name" value="DBL_dom_sf"/>
</dbReference>
<dbReference type="Pfam" id="PF00621">
    <property type="entry name" value="RhoGEF"/>
    <property type="match status" value="1"/>
</dbReference>
<dbReference type="Gene3D" id="1.20.900.10">
    <property type="entry name" value="Dbl homology (DH) domain"/>
    <property type="match status" value="1"/>
</dbReference>